<proteinExistence type="predicted"/>
<dbReference type="InterPro" id="IPR013022">
    <property type="entry name" value="Xyl_isomerase-like_TIM-brl"/>
</dbReference>
<dbReference type="PANTHER" id="PTHR12110:SF41">
    <property type="entry name" value="INOSOSE DEHYDRATASE"/>
    <property type="match status" value="1"/>
</dbReference>
<reference evidence="2 3" key="1">
    <citation type="submission" date="2019-11" db="EMBL/GenBank/DDBJ databases">
        <title>Type strains purchased from KCTC, JCM and DSMZ.</title>
        <authorList>
            <person name="Lu H."/>
        </authorList>
    </citation>
    <scope>NUCLEOTIDE SEQUENCE [LARGE SCALE GENOMIC DNA]</scope>
    <source>
        <strain evidence="2 3">KCTC 22382</strain>
    </source>
</reference>
<organism evidence="2 3">
    <name type="scientific">Duganella radicis</name>
    <dbReference type="NCBI Taxonomy" id="551988"/>
    <lineage>
        <taxon>Bacteria</taxon>
        <taxon>Pseudomonadati</taxon>
        <taxon>Pseudomonadota</taxon>
        <taxon>Betaproteobacteria</taxon>
        <taxon>Burkholderiales</taxon>
        <taxon>Oxalobacteraceae</taxon>
        <taxon>Telluria group</taxon>
        <taxon>Duganella</taxon>
    </lineage>
</organism>
<dbReference type="Gene3D" id="3.20.20.150">
    <property type="entry name" value="Divalent-metal-dependent TIM barrel enzymes"/>
    <property type="match status" value="1"/>
</dbReference>
<evidence type="ECO:0000313" key="3">
    <source>
        <dbReference type="Proteomes" id="UP000475582"/>
    </source>
</evidence>
<name>A0A6L6PB99_9BURK</name>
<evidence type="ECO:0000259" key="1">
    <source>
        <dbReference type="Pfam" id="PF01261"/>
    </source>
</evidence>
<dbReference type="OrthoDB" id="6258928at2"/>
<dbReference type="AlphaFoldDB" id="A0A6L6PB99"/>
<gene>
    <name evidence="2" type="ORF">GM676_01685</name>
</gene>
<comment type="caution">
    <text evidence="2">The sequence shown here is derived from an EMBL/GenBank/DDBJ whole genome shotgun (WGS) entry which is preliminary data.</text>
</comment>
<sequence>MGVQLWSVKDELRRDFDGVLIKLAQMGFQGVEFAGQFGPYRQNPVALRALLDRSGLACAGAHVDIRQLAPQHFEATTAFYRTLGCNNLVISADRRGTTPELVTELGRELTTLSATLATQGMRIGYHNHAQEMAGTMGSTPWDLIAQNTPAEVILQQDVGWTVFAGKNPVTYVQRYPGRSVSMHLKAKLPVGAAGKPLIGQDGTDWKGLVSAAHQVGGTQWLIVEQEEYPDGMGQLDAVRTSLTGLRSAVTNLNRR</sequence>
<dbReference type="InterPro" id="IPR050312">
    <property type="entry name" value="IolE/XylAMocC-like"/>
</dbReference>
<evidence type="ECO:0000313" key="2">
    <source>
        <dbReference type="EMBL" id="MTV36292.1"/>
    </source>
</evidence>
<keyword evidence="3" id="KW-1185">Reference proteome</keyword>
<dbReference type="EMBL" id="WNKY01000001">
    <property type="protein sequence ID" value="MTV36292.1"/>
    <property type="molecule type" value="Genomic_DNA"/>
</dbReference>
<protein>
    <submittedName>
        <fullName evidence="2">TIM barrel protein</fullName>
    </submittedName>
</protein>
<dbReference type="SUPFAM" id="SSF51658">
    <property type="entry name" value="Xylose isomerase-like"/>
    <property type="match status" value="1"/>
</dbReference>
<dbReference type="Proteomes" id="UP000475582">
    <property type="component" value="Unassembled WGS sequence"/>
</dbReference>
<dbReference type="Pfam" id="PF01261">
    <property type="entry name" value="AP_endonuc_2"/>
    <property type="match status" value="1"/>
</dbReference>
<accession>A0A6L6PB99</accession>
<dbReference type="InterPro" id="IPR036237">
    <property type="entry name" value="Xyl_isomerase-like_sf"/>
</dbReference>
<feature type="domain" description="Xylose isomerase-like TIM barrel" evidence="1">
    <location>
        <begin position="22"/>
        <end position="240"/>
    </location>
</feature>
<dbReference type="PANTHER" id="PTHR12110">
    <property type="entry name" value="HYDROXYPYRUVATE ISOMERASE"/>
    <property type="match status" value="1"/>
</dbReference>